<sequence>MDMSDWNFDFDNLATSKLLGTTRSPCSSNVKSLFFHVSFLELAVLTPIFDSTLTTPTISAPTVVSVSTPWPSCSLPECSVSFLAEMYFLLPSLRTSSTSLHCFLISLGDKSFSSWVAPNLDMVAKASSILTCLNGWLTKSSSLP</sequence>
<organism evidence="1 2">
    <name type="scientific">Romanomermis culicivorax</name>
    <name type="common">Nematode worm</name>
    <dbReference type="NCBI Taxonomy" id="13658"/>
    <lineage>
        <taxon>Eukaryota</taxon>
        <taxon>Metazoa</taxon>
        <taxon>Ecdysozoa</taxon>
        <taxon>Nematoda</taxon>
        <taxon>Enoplea</taxon>
        <taxon>Dorylaimia</taxon>
        <taxon>Mermithida</taxon>
        <taxon>Mermithoidea</taxon>
        <taxon>Mermithidae</taxon>
        <taxon>Romanomermis</taxon>
    </lineage>
</organism>
<dbReference type="Proteomes" id="UP000887565">
    <property type="component" value="Unplaced"/>
</dbReference>
<evidence type="ECO:0000313" key="1">
    <source>
        <dbReference type="Proteomes" id="UP000887565"/>
    </source>
</evidence>
<keyword evidence="1" id="KW-1185">Reference proteome</keyword>
<proteinExistence type="predicted"/>
<name>A0A915K1G5_ROMCU</name>
<reference evidence="2" key="1">
    <citation type="submission" date="2022-11" db="UniProtKB">
        <authorList>
            <consortium name="WormBaseParasite"/>
        </authorList>
    </citation>
    <scope>IDENTIFICATION</scope>
</reference>
<dbReference type="AlphaFoldDB" id="A0A915K1G5"/>
<protein>
    <submittedName>
        <fullName evidence="2">Uncharacterized protein</fullName>
    </submittedName>
</protein>
<dbReference type="WBParaSite" id="nRc.2.0.1.t32159-RA">
    <property type="protein sequence ID" value="nRc.2.0.1.t32159-RA"/>
    <property type="gene ID" value="nRc.2.0.1.g32159"/>
</dbReference>
<accession>A0A915K1G5</accession>
<evidence type="ECO:0000313" key="2">
    <source>
        <dbReference type="WBParaSite" id="nRc.2.0.1.t32159-RA"/>
    </source>
</evidence>